<dbReference type="Pfam" id="PF07967">
    <property type="entry name" value="zf-C3HC"/>
    <property type="match status" value="1"/>
</dbReference>
<protein>
    <recommendedName>
        <fullName evidence="3">C3HC-type domain-containing protein</fullName>
    </recommendedName>
</protein>
<evidence type="ECO:0000256" key="2">
    <source>
        <dbReference type="ARBA" id="ARBA00023242"/>
    </source>
</evidence>
<feature type="domain" description="C3HC-type" evidence="3">
    <location>
        <begin position="72"/>
        <end position="222"/>
    </location>
</feature>
<dbReference type="RefSeq" id="XP_034013103.1">
    <property type="nucleotide sequence ID" value="XM_034154804.1"/>
</dbReference>
<evidence type="ECO:0000256" key="1">
    <source>
        <dbReference type="ARBA" id="ARBA00004123"/>
    </source>
</evidence>
<dbReference type="OMA" id="GWKCVSF"/>
<keyword evidence="5" id="KW-1185">Reference proteome</keyword>
<dbReference type="Proteomes" id="UP000449547">
    <property type="component" value="Unassembled WGS sequence"/>
</dbReference>
<dbReference type="PANTHER" id="PTHR15835">
    <property type="entry name" value="NUCLEAR-INTERACTING PARTNER OF ALK"/>
    <property type="match status" value="1"/>
</dbReference>
<organism evidence="4 5">
    <name type="scientific">Diutina rugosa</name>
    <name type="common">Yeast</name>
    <name type="synonym">Candida rugosa</name>
    <dbReference type="NCBI Taxonomy" id="5481"/>
    <lineage>
        <taxon>Eukaryota</taxon>
        <taxon>Fungi</taxon>
        <taxon>Dikarya</taxon>
        <taxon>Ascomycota</taxon>
        <taxon>Saccharomycotina</taxon>
        <taxon>Pichiomycetes</taxon>
        <taxon>Debaryomycetaceae</taxon>
        <taxon>Diutina</taxon>
    </lineage>
</organism>
<dbReference type="PANTHER" id="PTHR15835:SF6">
    <property type="entry name" value="ZINC FINGER C3HC-TYPE PROTEIN 1"/>
    <property type="match status" value="1"/>
</dbReference>
<proteinExistence type="predicted"/>
<comment type="caution">
    <text evidence="4">The sequence shown here is derived from an EMBL/GenBank/DDBJ whole genome shotgun (WGS) entry which is preliminary data.</text>
</comment>
<comment type="subcellular location">
    <subcellularLocation>
        <location evidence="1">Nucleus</location>
    </subcellularLocation>
</comment>
<dbReference type="AlphaFoldDB" id="A0A642URD1"/>
<evidence type="ECO:0000313" key="4">
    <source>
        <dbReference type="EMBL" id="KAA8903958.1"/>
    </source>
</evidence>
<evidence type="ECO:0000313" key="5">
    <source>
        <dbReference type="Proteomes" id="UP000449547"/>
    </source>
</evidence>
<accession>A0A642URD1</accession>
<dbReference type="GO" id="GO:0008270">
    <property type="term" value="F:zinc ion binding"/>
    <property type="evidence" value="ECO:0007669"/>
    <property type="project" value="InterPro"/>
</dbReference>
<evidence type="ECO:0000259" key="3">
    <source>
        <dbReference type="Pfam" id="PF07967"/>
    </source>
</evidence>
<keyword evidence="2" id="KW-0539">Nucleus</keyword>
<name>A0A642URD1_DIURU</name>
<sequence>MDIETGVLAECSEFLASGSFQYTPKHTRDRSIYHPDIKYFQRIQNANHWQYHKHSGRSIDRIKTTTTASFDPYSVADLLARIKTYSALSWHLPSEVTAINELICAQNGWKCVEFSRNNPVKNHLMCTCCQSQLILKWDDQPAFASRFWGQDEEGVGEPLNSLLETKYYEKIVTSGHQFSCSWRHFETPLVGFYYPRPYINDHQLITEYLANLENLANNLAVLVEHESSFSPAFVSDTPLNDKFIANSNHWLATKYKTNTNSIPQWVYRLAVYGWSLHVQSFSTQLVLLLICDKCNQRIFVNSATHPPVPSSGSVKGLKLSESQVLPPNDIPMTALDSDDEGDQVSPATEHKSWCCRINDMASSTNSIPLYEWLISVVSDSPFDLFDRKRSASETSQRKMPRNS</sequence>
<reference evidence="4 5" key="1">
    <citation type="submission" date="2019-07" db="EMBL/GenBank/DDBJ databases">
        <title>Genome assembly of two rare yeast pathogens: Diutina rugosa and Trichomonascus ciferrii.</title>
        <authorList>
            <person name="Mixao V."/>
            <person name="Saus E."/>
            <person name="Hansen A."/>
            <person name="Lass-Flor C."/>
            <person name="Gabaldon T."/>
        </authorList>
    </citation>
    <scope>NUCLEOTIDE SEQUENCE [LARGE SCALE GENOMIC DNA]</scope>
    <source>
        <strain evidence="4 5">CBS 613</strain>
    </source>
</reference>
<dbReference type="InterPro" id="IPR012935">
    <property type="entry name" value="NuBaID_N"/>
</dbReference>
<dbReference type="OrthoDB" id="3987180at2759"/>
<dbReference type="GeneID" id="54780831"/>
<gene>
    <name evidence="4" type="ORF">DIURU_002180</name>
</gene>
<dbReference type="EMBL" id="SWFT01000065">
    <property type="protein sequence ID" value="KAA8903958.1"/>
    <property type="molecule type" value="Genomic_DNA"/>
</dbReference>
<dbReference type="GO" id="GO:0005634">
    <property type="term" value="C:nucleus"/>
    <property type="evidence" value="ECO:0007669"/>
    <property type="project" value="UniProtKB-SubCell"/>
</dbReference>
<dbReference type="VEuPathDB" id="FungiDB:DIURU_002180"/>